<dbReference type="Proteomes" id="UP000293483">
    <property type="component" value="Unassembled WGS sequence"/>
</dbReference>
<proteinExistence type="predicted"/>
<evidence type="ECO:0008006" key="4">
    <source>
        <dbReference type="Google" id="ProtNLM"/>
    </source>
</evidence>
<name>A0A4Q7B1B8_9GAMM</name>
<protein>
    <recommendedName>
        <fullName evidence="4">DUF3570 domain-containing protein</fullName>
    </recommendedName>
</protein>
<dbReference type="AlphaFoldDB" id="A0A4Q7B1B8"/>
<comment type="caution">
    <text evidence="2">The sequence shown here is derived from an EMBL/GenBank/DDBJ whole genome shotgun (WGS) entry which is preliminary data.</text>
</comment>
<feature type="signal peptide" evidence="1">
    <location>
        <begin position="1"/>
        <end position="20"/>
    </location>
</feature>
<dbReference type="EMBL" id="SGSU01000001">
    <property type="protein sequence ID" value="RZG69967.1"/>
    <property type="molecule type" value="Genomic_DNA"/>
</dbReference>
<feature type="chain" id="PRO_5020498337" description="DUF3570 domain-containing protein" evidence="1">
    <location>
        <begin position="21"/>
        <end position="367"/>
    </location>
</feature>
<reference evidence="2 3" key="1">
    <citation type="submission" date="2019-02" db="EMBL/GenBank/DDBJ databases">
        <title>The Batch Genome Submission of Acinetobacter spp. strains.</title>
        <authorList>
            <person name="Qin J."/>
            <person name="Hu Y."/>
            <person name="Ye H."/>
            <person name="Wei L."/>
            <person name="Feng Y."/>
            <person name="Zong Z."/>
        </authorList>
    </citation>
    <scope>NUCLEOTIDE SEQUENCE [LARGE SCALE GENOMIC DNA]</scope>
    <source>
        <strain evidence="2 3">WCHABo060081</strain>
    </source>
</reference>
<sequence>MRSKLALFCSGCFISLQSIAAPSDLFLQAKDLINPSSSKLQLKFSADAVNDTLDVFDIRESEGVSDKSMGDYQGFNLGAQYDFNPNWAIEGTYWHRKIEFSDDSNKIQSALLGVRYTPDLALKTSDAFTLRGSIWSNRADTLSKTSPTRVNQRTFNEVNVEDPEDFQVQLDALFSRKLDHMNQLNAFVSLGYSKVEVNKLQIQATQQGCLMNVNIDGSNQYSGNLAQPCKTGNITVTDLKISGNASEFGLDMQQDLNYDAYFASIGASWNWKYQNFESQLAYQYQQLWRKDIDDRVSNFGSKAINYNQSLGLKLNYAFTPHLSAFLQGELYQHNFIGQIPFLYNGVTASRLDKRYGLASIGLTLHSF</sequence>
<evidence type="ECO:0000313" key="3">
    <source>
        <dbReference type="Proteomes" id="UP000293483"/>
    </source>
</evidence>
<gene>
    <name evidence="2" type="ORF">EXE25_01405</name>
</gene>
<organism evidence="2 3">
    <name type="scientific">Acinetobacter bouvetii</name>
    <dbReference type="NCBI Taxonomy" id="202951"/>
    <lineage>
        <taxon>Bacteria</taxon>
        <taxon>Pseudomonadati</taxon>
        <taxon>Pseudomonadota</taxon>
        <taxon>Gammaproteobacteria</taxon>
        <taxon>Moraxellales</taxon>
        <taxon>Moraxellaceae</taxon>
        <taxon>Acinetobacter</taxon>
    </lineage>
</organism>
<dbReference type="STRING" id="202951.GCA_001485025_01117"/>
<accession>A0A4Q7B1B8</accession>
<dbReference type="RefSeq" id="WP_130143831.1">
    <property type="nucleotide sequence ID" value="NZ_SGSU01000001.1"/>
</dbReference>
<dbReference type="SUPFAM" id="SSF56935">
    <property type="entry name" value="Porins"/>
    <property type="match status" value="1"/>
</dbReference>
<keyword evidence="1" id="KW-0732">Signal</keyword>
<evidence type="ECO:0000256" key="1">
    <source>
        <dbReference type="SAM" id="SignalP"/>
    </source>
</evidence>
<evidence type="ECO:0000313" key="2">
    <source>
        <dbReference type="EMBL" id="RZG69967.1"/>
    </source>
</evidence>